<feature type="transmembrane region" description="Helical" evidence="1">
    <location>
        <begin position="33"/>
        <end position="58"/>
    </location>
</feature>
<feature type="transmembrane region" description="Helical" evidence="1">
    <location>
        <begin position="109"/>
        <end position="130"/>
    </location>
</feature>
<dbReference type="InterPro" id="IPR046586">
    <property type="entry name" value="DUF6644"/>
</dbReference>
<name>A0ABS0HJ94_9SPHN</name>
<keyword evidence="1" id="KW-0812">Transmembrane</keyword>
<accession>A0ABS0HJ94</accession>
<sequence length="272" mass="28328">MSVNFRDTLPTLQAPLDSFAQIEWIKDLNQTTWLFAIVETAHLLSMVILGGAVLVLNLRLLGAILKDVPASTVEAATRPWLRIGIIGTIATGIYMGVATIVTLLPNGAFFVKMIALIAAILLSLAVSRQVRENAAADGPPPLVLAFAAGTLWLVALVLFTATSELSSGSLIVAFAGFVLFAASLARYRTAYLATLGGVVVLAVLLSLKFAPEGSAMPGLVAVVLALGAAVAAGWFENRSNAAPVMGRIQVAALSSSLAWITVAAAGRWIGFS</sequence>
<gene>
    <name evidence="3" type="ORF">I2488_14995</name>
</gene>
<comment type="caution">
    <text evidence="3">The sequence shown here is derived from an EMBL/GenBank/DDBJ whole genome shotgun (WGS) entry which is preliminary data.</text>
</comment>
<dbReference type="EMBL" id="JADQDC010000011">
    <property type="protein sequence ID" value="MBF9152312.1"/>
    <property type="molecule type" value="Genomic_DNA"/>
</dbReference>
<proteinExistence type="predicted"/>
<dbReference type="RefSeq" id="WP_196276625.1">
    <property type="nucleotide sequence ID" value="NZ_JADQDC010000011.1"/>
</dbReference>
<protein>
    <recommendedName>
        <fullName evidence="2">DUF6644 domain-containing protein</fullName>
    </recommendedName>
</protein>
<reference evidence="3 4" key="1">
    <citation type="submission" date="2020-11" db="EMBL/GenBank/DDBJ databases">
        <title>The genome sequence of Novosphingobium sp. 1Y9A.</title>
        <authorList>
            <person name="Liu Y."/>
        </authorList>
    </citation>
    <scope>NUCLEOTIDE SEQUENCE [LARGE SCALE GENOMIC DNA]</scope>
    <source>
        <strain evidence="3 4">1Y9A</strain>
    </source>
</reference>
<dbReference type="Proteomes" id="UP000600799">
    <property type="component" value="Unassembled WGS sequence"/>
</dbReference>
<feature type="transmembrane region" description="Helical" evidence="1">
    <location>
        <begin position="142"/>
        <end position="161"/>
    </location>
</feature>
<evidence type="ECO:0000256" key="1">
    <source>
        <dbReference type="SAM" id="Phobius"/>
    </source>
</evidence>
<organism evidence="3 4">
    <name type="scientific">Novosphingobium jiangmenense</name>
    <dbReference type="NCBI Taxonomy" id="2791981"/>
    <lineage>
        <taxon>Bacteria</taxon>
        <taxon>Pseudomonadati</taxon>
        <taxon>Pseudomonadota</taxon>
        <taxon>Alphaproteobacteria</taxon>
        <taxon>Sphingomonadales</taxon>
        <taxon>Sphingomonadaceae</taxon>
        <taxon>Novosphingobium</taxon>
    </lineage>
</organism>
<feature type="domain" description="DUF6644" evidence="2">
    <location>
        <begin position="39"/>
        <end position="153"/>
    </location>
</feature>
<feature type="transmembrane region" description="Helical" evidence="1">
    <location>
        <begin position="248"/>
        <end position="269"/>
    </location>
</feature>
<feature type="transmembrane region" description="Helical" evidence="1">
    <location>
        <begin position="167"/>
        <end position="185"/>
    </location>
</feature>
<keyword evidence="1" id="KW-0472">Membrane</keyword>
<keyword evidence="1" id="KW-1133">Transmembrane helix</keyword>
<keyword evidence="4" id="KW-1185">Reference proteome</keyword>
<feature type="transmembrane region" description="Helical" evidence="1">
    <location>
        <begin position="216"/>
        <end position="236"/>
    </location>
</feature>
<evidence type="ECO:0000313" key="4">
    <source>
        <dbReference type="Proteomes" id="UP000600799"/>
    </source>
</evidence>
<dbReference type="Pfam" id="PF20349">
    <property type="entry name" value="DUF6644"/>
    <property type="match status" value="1"/>
</dbReference>
<evidence type="ECO:0000313" key="3">
    <source>
        <dbReference type="EMBL" id="MBF9152312.1"/>
    </source>
</evidence>
<feature type="transmembrane region" description="Helical" evidence="1">
    <location>
        <begin position="79"/>
        <end position="103"/>
    </location>
</feature>
<evidence type="ECO:0000259" key="2">
    <source>
        <dbReference type="Pfam" id="PF20349"/>
    </source>
</evidence>
<feature type="transmembrane region" description="Helical" evidence="1">
    <location>
        <begin position="192"/>
        <end position="210"/>
    </location>
</feature>